<dbReference type="Pfam" id="PF11221">
    <property type="entry name" value="Med21"/>
    <property type="match status" value="1"/>
</dbReference>
<keyword evidence="7 10" id="KW-0804">Transcription</keyword>
<evidence type="ECO:0000256" key="1">
    <source>
        <dbReference type="ARBA" id="ARBA00004123"/>
    </source>
</evidence>
<evidence type="ECO:0000313" key="13">
    <source>
        <dbReference type="EMBL" id="QIX00402.1"/>
    </source>
</evidence>
<dbReference type="InterPro" id="IPR037212">
    <property type="entry name" value="Med7/Med21-like"/>
</dbReference>
<dbReference type="InterPro" id="IPR021384">
    <property type="entry name" value="Mediator_Med21"/>
</dbReference>
<sequence>MADRLTQLQDCLDDMFAALNYVQTHCPHGEIPGQPSQAAQAEETGARDVSDASRPIPIMVNGDSQAAAATKTEATTTGPLSQPAFRAALRELAQDLVVQEQKAEILINSLPGLGTSERDQRKRMQELEDELKEVEAERLRAEQDKTVLLRSLDRLIIELPRGR</sequence>
<comment type="subcellular location">
    <subcellularLocation>
        <location evidence="1 10">Nucleus</location>
    </subcellularLocation>
</comment>
<comment type="function">
    <text evidence="9 10">Component of the Mediator complex, a coactivator involved in the regulated transcription of nearly all RNA polymerase II-dependent genes. Mediator functions as a bridge to convey information from gene-specific regulatory proteins to the basal RNA polymerase II transcription machinery. Mediator is recruited to promoters by direct interactions with regulatory proteins and serves as a scaffold for the assembly of a functional preinitiation complex with RNA polymerase II and the general transcription factors.</text>
</comment>
<proteinExistence type="inferred from homology"/>
<dbReference type="GO" id="GO:0006357">
    <property type="term" value="P:regulation of transcription by RNA polymerase II"/>
    <property type="evidence" value="ECO:0007669"/>
    <property type="project" value="TreeGrafter"/>
</dbReference>
<evidence type="ECO:0000256" key="10">
    <source>
        <dbReference type="RuleBase" id="RU366036"/>
    </source>
</evidence>
<evidence type="ECO:0000256" key="11">
    <source>
        <dbReference type="SAM" id="Coils"/>
    </source>
</evidence>
<keyword evidence="11" id="KW-0175">Coiled coil</keyword>
<keyword evidence="6 10" id="KW-0010">Activator</keyword>
<feature type="region of interest" description="Disordered" evidence="12">
    <location>
        <begin position="28"/>
        <end position="54"/>
    </location>
</feature>
<reference evidence="13 14" key="1">
    <citation type="journal article" date="2016" name="Sci. Rep.">
        <title>Peltaster fructicola genome reveals evolution from an invasive phytopathogen to an ectophytic parasite.</title>
        <authorList>
            <person name="Xu C."/>
            <person name="Chen H."/>
            <person name="Gleason M.L."/>
            <person name="Xu J.R."/>
            <person name="Liu H."/>
            <person name="Zhang R."/>
            <person name="Sun G."/>
        </authorList>
    </citation>
    <scope>NUCLEOTIDE SEQUENCE [LARGE SCALE GENOMIC DNA]</scope>
    <source>
        <strain evidence="13 14">LNHT1506</strain>
    </source>
</reference>
<evidence type="ECO:0000256" key="4">
    <source>
        <dbReference type="ARBA" id="ARBA00019691"/>
    </source>
</evidence>
<feature type="coiled-coil region" evidence="11">
    <location>
        <begin position="117"/>
        <end position="151"/>
    </location>
</feature>
<dbReference type="GO" id="GO:0003712">
    <property type="term" value="F:transcription coregulator activity"/>
    <property type="evidence" value="ECO:0007669"/>
    <property type="project" value="TreeGrafter"/>
</dbReference>
<evidence type="ECO:0000256" key="8">
    <source>
        <dbReference type="ARBA" id="ARBA00023242"/>
    </source>
</evidence>
<dbReference type="SUPFAM" id="SSF140718">
    <property type="entry name" value="Mediator hinge subcomplex-like"/>
    <property type="match status" value="1"/>
</dbReference>
<evidence type="ECO:0000256" key="3">
    <source>
        <dbReference type="ARBA" id="ARBA00011837"/>
    </source>
</evidence>
<keyword evidence="5 10" id="KW-0805">Transcription regulation</keyword>
<dbReference type="GO" id="GO:0016592">
    <property type="term" value="C:mediator complex"/>
    <property type="evidence" value="ECO:0007669"/>
    <property type="project" value="UniProtKB-UniRule"/>
</dbReference>
<evidence type="ECO:0000256" key="2">
    <source>
        <dbReference type="ARBA" id="ARBA00005770"/>
    </source>
</evidence>
<gene>
    <name evidence="13" type="ORF">AMS68_005919</name>
</gene>
<dbReference type="OrthoDB" id="526653at2759"/>
<dbReference type="AlphaFoldDB" id="A0A6H0Y044"/>
<dbReference type="PANTHER" id="PTHR13381:SF0">
    <property type="entry name" value="MEDIATOR OF RNA POLYMERASE II TRANSCRIPTION SUBUNIT 21"/>
    <property type="match status" value="1"/>
</dbReference>
<dbReference type="Proteomes" id="UP000503462">
    <property type="component" value="Chromosome 4"/>
</dbReference>
<keyword evidence="14" id="KW-1185">Reference proteome</keyword>
<dbReference type="PANTHER" id="PTHR13381">
    <property type="entry name" value="RNA POLYMERASE II HOLOENZYME COMPONENT SRB7"/>
    <property type="match status" value="1"/>
</dbReference>
<accession>A0A6H0Y044</accession>
<keyword evidence="8 10" id="KW-0539">Nucleus</keyword>
<dbReference type="Gene3D" id="6.10.280.10">
    <property type="entry name" value="Mediator complex, subunit Med21"/>
    <property type="match status" value="1"/>
</dbReference>
<evidence type="ECO:0000313" key="14">
    <source>
        <dbReference type="Proteomes" id="UP000503462"/>
    </source>
</evidence>
<organism evidence="13 14">
    <name type="scientific">Peltaster fructicola</name>
    <dbReference type="NCBI Taxonomy" id="286661"/>
    <lineage>
        <taxon>Eukaryota</taxon>
        <taxon>Fungi</taxon>
        <taxon>Dikarya</taxon>
        <taxon>Ascomycota</taxon>
        <taxon>Pezizomycotina</taxon>
        <taxon>Dothideomycetes</taxon>
        <taxon>Dothideomycetes incertae sedis</taxon>
        <taxon>Peltaster</taxon>
    </lineage>
</organism>
<dbReference type="EMBL" id="CP051142">
    <property type="protein sequence ID" value="QIX00402.1"/>
    <property type="molecule type" value="Genomic_DNA"/>
</dbReference>
<name>A0A6H0Y044_9PEZI</name>
<protein>
    <recommendedName>
        <fullName evidence="4 10">Mediator of RNA polymerase II transcription subunit 21</fullName>
    </recommendedName>
</protein>
<evidence type="ECO:0000256" key="7">
    <source>
        <dbReference type="ARBA" id="ARBA00023163"/>
    </source>
</evidence>
<comment type="similarity">
    <text evidence="2 10">Belongs to the Mediator complex subunit 21 family.</text>
</comment>
<comment type="subunit">
    <text evidence="3 10">Component of the Mediator complex.</text>
</comment>
<evidence type="ECO:0000256" key="6">
    <source>
        <dbReference type="ARBA" id="ARBA00023159"/>
    </source>
</evidence>
<evidence type="ECO:0000256" key="5">
    <source>
        <dbReference type="ARBA" id="ARBA00023015"/>
    </source>
</evidence>
<evidence type="ECO:0000256" key="9">
    <source>
        <dbReference type="ARBA" id="ARBA00025687"/>
    </source>
</evidence>
<evidence type="ECO:0000256" key="12">
    <source>
        <dbReference type="SAM" id="MobiDB-lite"/>
    </source>
</evidence>